<dbReference type="Pfam" id="PF25944">
    <property type="entry name" value="Beta-barrel_RND"/>
    <property type="match status" value="1"/>
</dbReference>
<reference evidence="7 8" key="1">
    <citation type="submission" date="2019-06" db="EMBL/GenBank/DDBJ databases">
        <title>Sorghum-associated microbial communities from plants grown in Nebraska, USA.</title>
        <authorList>
            <person name="Schachtman D."/>
        </authorList>
    </citation>
    <scope>NUCLEOTIDE SEQUENCE [LARGE SCALE GENOMIC DNA]</scope>
    <source>
        <strain evidence="7 8">1225</strain>
    </source>
</reference>
<feature type="domain" description="Multidrug resistance protein MdtA-like barrel-sandwich hybrid" evidence="4">
    <location>
        <begin position="58"/>
        <end position="195"/>
    </location>
</feature>
<dbReference type="Gene3D" id="2.40.50.100">
    <property type="match status" value="1"/>
</dbReference>
<feature type="signal peptide" evidence="3">
    <location>
        <begin position="1"/>
        <end position="28"/>
    </location>
</feature>
<dbReference type="InterPro" id="IPR006143">
    <property type="entry name" value="RND_pump_MFP"/>
</dbReference>
<organism evidence="7 8">
    <name type="scientific">Neorhizobium alkalisoli</name>
    <dbReference type="NCBI Taxonomy" id="528178"/>
    <lineage>
        <taxon>Bacteria</taxon>
        <taxon>Pseudomonadati</taxon>
        <taxon>Pseudomonadota</taxon>
        <taxon>Alphaproteobacteria</taxon>
        <taxon>Hyphomicrobiales</taxon>
        <taxon>Rhizobiaceae</taxon>
        <taxon>Rhizobium/Agrobacterium group</taxon>
        <taxon>Neorhizobium</taxon>
    </lineage>
</organism>
<dbReference type="Proteomes" id="UP000320653">
    <property type="component" value="Unassembled WGS sequence"/>
</dbReference>
<evidence type="ECO:0000256" key="3">
    <source>
        <dbReference type="SAM" id="SignalP"/>
    </source>
</evidence>
<feature type="domain" description="Multidrug resistance protein MdtA-like C-terminal permuted SH3" evidence="6">
    <location>
        <begin position="298"/>
        <end position="355"/>
    </location>
</feature>
<dbReference type="OrthoDB" id="9816569at2"/>
<dbReference type="GO" id="GO:0046677">
    <property type="term" value="P:response to antibiotic"/>
    <property type="evidence" value="ECO:0007669"/>
    <property type="project" value="TreeGrafter"/>
</dbReference>
<proteinExistence type="inferred from homology"/>
<evidence type="ECO:0000313" key="7">
    <source>
        <dbReference type="EMBL" id="TWF47377.1"/>
    </source>
</evidence>
<feature type="domain" description="Multidrug resistance protein MdtA-like beta-barrel" evidence="5">
    <location>
        <begin position="202"/>
        <end position="289"/>
    </location>
</feature>
<comment type="similarity">
    <text evidence="2">Belongs to the membrane fusion protein (MFP) (TC 8.A.1) family.</text>
</comment>
<keyword evidence="3" id="KW-0732">Signal</keyword>
<sequence length="378" mass="40778">MEIPSSFSIALIAAFIAASPALPVSARADDTPKVATMKVTLEDVSPEYEFVGRVEALNAVDIRSRIDGFIEARLFEEGAVVEEGQELFRIDSRAFEIALSDAKANLTRANATLLDAERQLARNQTLNQSVARATVEQSETARDTAAAGVQSADAAVRQAELNLSYSHVTSPLKGRVGTAALSVGSFFTAASPALTRVVQMDPVRVVFSISDRILLDLRKAAGGASKDELARRYETRLRLSNGEIYSQHAPIAFLGSEVDESTGTLAIRSVFQNSDFLLIPGQFVTVVVAEITRLERPTIPLGAVQQDRAGKYVMLATPDRKVEQRRITVSEQRDGSWIVERGLKGGEDVIVEGLQNITEGSTIEIVTPPAPAQPSVSK</sequence>
<dbReference type="Pfam" id="PF25917">
    <property type="entry name" value="BSH_RND"/>
    <property type="match status" value="1"/>
</dbReference>
<dbReference type="GO" id="GO:0005886">
    <property type="term" value="C:plasma membrane"/>
    <property type="evidence" value="ECO:0007669"/>
    <property type="project" value="TreeGrafter"/>
</dbReference>
<evidence type="ECO:0000259" key="5">
    <source>
        <dbReference type="Pfam" id="PF25944"/>
    </source>
</evidence>
<dbReference type="InterPro" id="IPR058625">
    <property type="entry name" value="MdtA-like_BSH"/>
</dbReference>
<evidence type="ECO:0000259" key="4">
    <source>
        <dbReference type="Pfam" id="PF25917"/>
    </source>
</evidence>
<dbReference type="Gene3D" id="2.40.30.170">
    <property type="match status" value="1"/>
</dbReference>
<dbReference type="Pfam" id="PF25967">
    <property type="entry name" value="RND-MFP_C"/>
    <property type="match status" value="1"/>
</dbReference>
<protein>
    <submittedName>
        <fullName evidence="7">Membrane fusion protein (Multidrug efflux system)</fullName>
    </submittedName>
</protein>
<evidence type="ECO:0000259" key="6">
    <source>
        <dbReference type="Pfam" id="PF25967"/>
    </source>
</evidence>
<evidence type="ECO:0000256" key="1">
    <source>
        <dbReference type="ARBA" id="ARBA00004196"/>
    </source>
</evidence>
<dbReference type="GO" id="GO:0022857">
    <property type="term" value="F:transmembrane transporter activity"/>
    <property type="evidence" value="ECO:0007669"/>
    <property type="project" value="InterPro"/>
</dbReference>
<evidence type="ECO:0000256" key="2">
    <source>
        <dbReference type="ARBA" id="ARBA00009477"/>
    </source>
</evidence>
<comment type="subcellular location">
    <subcellularLocation>
        <location evidence="1">Cell envelope</location>
    </subcellularLocation>
</comment>
<dbReference type="EMBL" id="VIWP01000012">
    <property type="protein sequence ID" value="TWF47377.1"/>
    <property type="molecule type" value="Genomic_DNA"/>
</dbReference>
<dbReference type="NCBIfam" id="TIGR01730">
    <property type="entry name" value="RND_mfp"/>
    <property type="match status" value="1"/>
</dbReference>
<accession>A0A561QAK5</accession>
<feature type="chain" id="PRO_5022071280" evidence="3">
    <location>
        <begin position="29"/>
        <end position="378"/>
    </location>
</feature>
<keyword evidence="8" id="KW-1185">Reference proteome</keyword>
<dbReference type="AlphaFoldDB" id="A0A561QAK5"/>
<dbReference type="PANTHER" id="PTHR30158">
    <property type="entry name" value="ACRA/E-RELATED COMPONENT OF DRUG EFFLUX TRANSPORTER"/>
    <property type="match status" value="1"/>
</dbReference>
<dbReference type="InterPro" id="IPR058626">
    <property type="entry name" value="MdtA-like_b-barrel"/>
</dbReference>
<dbReference type="Gene3D" id="2.40.420.20">
    <property type="match status" value="1"/>
</dbReference>
<comment type="caution">
    <text evidence="7">The sequence shown here is derived from an EMBL/GenBank/DDBJ whole genome shotgun (WGS) entry which is preliminary data.</text>
</comment>
<evidence type="ECO:0000313" key="8">
    <source>
        <dbReference type="Proteomes" id="UP000320653"/>
    </source>
</evidence>
<dbReference type="InterPro" id="IPR058627">
    <property type="entry name" value="MdtA-like_C"/>
</dbReference>
<dbReference type="Gene3D" id="1.10.287.470">
    <property type="entry name" value="Helix hairpin bin"/>
    <property type="match status" value="1"/>
</dbReference>
<dbReference type="SUPFAM" id="SSF111369">
    <property type="entry name" value="HlyD-like secretion proteins"/>
    <property type="match status" value="1"/>
</dbReference>
<gene>
    <name evidence="7" type="ORF">FHW37_11215</name>
</gene>
<dbReference type="RefSeq" id="WP_145642585.1">
    <property type="nucleotide sequence ID" value="NZ_VIWP01000012.1"/>
</dbReference>
<name>A0A561QAK5_9HYPH</name>
<dbReference type="GO" id="GO:0030313">
    <property type="term" value="C:cell envelope"/>
    <property type="evidence" value="ECO:0007669"/>
    <property type="project" value="UniProtKB-SubCell"/>
</dbReference>